<reference evidence="2" key="2">
    <citation type="submission" date="2015-03" db="UniProtKB">
        <authorList>
            <consortium name="EnsemblPlants"/>
        </authorList>
    </citation>
    <scope>IDENTIFICATION</scope>
</reference>
<sequence>MAVAGPSSSASPRPGAGVARRGRGDGDGAAVGLSSALATGDGVARSGHLAFGRGDRRGLGRRRRRSADLAGGG</sequence>
<feature type="region of interest" description="Disordered" evidence="1">
    <location>
        <begin position="1"/>
        <end position="73"/>
    </location>
</feature>
<evidence type="ECO:0000313" key="3">
    <source>
        <dbReference type="Proteomes" id="UP000026960"/>
    </source>
</evidence>
<accession>A0A0D3GW20</accession>
<keyword evidence="3" id="KW-1185">Reference proteome</keyword>
<dbReference type="PaxDb" id="65489-OBART08G02010.1"/>
<reference evidence="2" key="1">
    <citation type="journal article" date="2009" name="Rice">
        <title>De Novo Next Generation Sequencing of Plant Genomes.</title>
        <authorList>
            <person name="Rounsley S."/>
            <person name="Marri P.R."/>
            <person name="Yu Y."/>
            <person name="He R."/>
            <person name="Sisneros N."/>
            <person name="Goicoechea J.L."/>
            <person name="Lee S.J."/>
            <person name="Angelova A."/>
            <person name="Kudrna D."/>
            <person name="Luo M."/>
            <person name="Affourtit J."/>
            <person name="Desany B."/>
            <person name="Knight J."/>
            <person name="Niazi F."/>
            <person name="Egholm M."/>
            <person name="Wing R.A."/>
        </authorList>
    </citation>
    <scope>NUCLEOTIDE SEQUENCE [LARGE SCALE GENOMIC DNA]</scope>
    <source>
        <strain evidence="2">cv. IRGC 105608</strain>
    </source>
</reference>
<name>A0A0D3GW20_9ORYZ</name>
<feature type="compositionally biased region" description="Low complexity" evidence="1">
    <location>
        <begin position="1"/>
        <end position="19"/>
    </location>
</feature>
<evidence type="ECO:0000313" key="2">
    <source>
        <dbReference type="EnsemblPlants" id="OBART08G02010.1"/>
    </source>
</evidence>
<dbReference type="Proteomes" id="UP000026960">
    <property type="component" value="Chromosome 8"/>
</dbReference>
<dbReference type="EnsemblPlants" id="OBART08G02010.1">
    <property type="protein sequence ID" value="OBART08G02010.1"/>
    <property type="gene ID" value="OBART08G02010"/>
</dbReference>
<dbReference type="Gramene" id="OBART08G02010.1">
    <property type="protein sequence ID" value="OBART08G02010.1"/>
    <property type="gene ID" value="OBART08G02010"/>
</dbReference>
<dbReference type="HOGENOM" id="CLU_201403_0_0_1"/>
<dbReference type="AlphaFoldDB" id="A0A0D3GW20"/>
<evidence type="ECO:0000256" key="1">
    <source>
        <dbReference type="SAM" id="MobiDB-lite"/>
    </source>
</evidence>
<proteinExistence type="predicted"/>
<protein>
    <submittedName>
        <fullName evidence="2">Uncharacterized protein</fullName>
    </submittedName>
</protein>
<organism evidence="2">
    <name type="scientific">Oryza barthii</name>
    <dbReference type="NCBI Taxonomy" id="65489"/>
    <lineage>
        <taxon>Eukaryota</taxon>
        <taxon>Viridiplantae</taxon>
        <taxon>Streptophyta</taxon>
        <taxon>Embryophyta</taxon>
        <taxon>Tracheophyta</taxon>
        <taxon>Spermatophyta</taxon>
        <taxon>Magnoliopsida</taxon>
        <taxon>Liliopsida</taxon>
        <taxon>Poales</taxon>
        <taxon>Poaceae</taxon>
        <taxon>BOP clade</taxon>
        <taxon>Oryzoideae</taxon>
        <taxon>Oryzeae</taxon>
        <taxon>Oryzinae</taxon>
        <taxon>Oryza</taxon>
    </lineage>
</organism>